<comment type="similarity">
    <text evidence="1">Belongs to the eukaryotic ribosomal protein eL31 family.</text>
</comment>
<dbReference type="PANTHER" id="PTHR10956">
    <property type="entry name" value="60S RIBOSOMAL PROTEIN L31"/>
    <property type="match status" value="1"/>
</dbReference>
<comment type="caution">
    <text evidence="4">The sequence shown here is derived from an EMBL/GenBank/DDBJ whole genome shotgun (WGS) entry which is preliminary data.</text>
</comment>
<evidence type="ECO:0000256" key="3">
    <source>
        <dbReference type="ARBA" id="ARBA00023274"/>
    </source>
</evidence>
<dbReference type="Proteomes" id="UP000269945">
    <property type="component" value="Unassembled WGS sequence"/>
</dbReference>
<accession>A0A9X9Q0V1</accession>
<dbReference type="EMBL" id="CYRY02015980">
    <property type="protein sequence ID" value="VCW86872.1"/>
    <property type="molecule type" value="Genomic_DNA"/>
</dbReference>
<evidence type="ECO:0000256" key="1">
    <source>
        <dbReference type="ARBA" id="ARBA00010808"/>
    </source>
</evidence>
<proteinExistence type="inferred from homology"/>
<dbReference type="Pfam" id="PF01198">
    <property type="entry name" value="Ribosomal_L31e"/>
    <property type="match status" value="1"/>
</dbReference>
<evidence type="ECO:0000313" key="4">
    <source>
        <dbReference type="EMBL" id="VCW86872.1"/>
    </source>
</evidence>
<sequence length="62" mass="6963">MCALTLLSKAVWVRGVRNVLYHTCVQLPRKRNEGEDSAIKSYTLVPFVPVTTFQNLQTVNVG</sequence>
<keyword evidence="5" id="KW-1185">Reference proteome</keyword>
<protein>
    <submittedName>
        <fullName evidence="4">Uncharacterized protein</fullName>
    </submittedName>
</protein>
<keyword evidence="2" id="KW-0689">Ribosomal protein</keyword>
<dbReference type="AlphaFoldDB" id="A0A9X9Q0V1"/>
<organism evidence="4 5">
    <name type="scientific">Gulo gulo</name>
    <name type="common">Wolverine</name>
    <name type="synonym">Gluton</name>
    <dbReference type="NCBI Taxonomy" id="48420"/>
    <lineage>
        <taxon>Eukaryota</taxon>
        <taxon>Metazoa</taxon>
        <taxon>Chordata</taxon>
        <taxon>Craniata</taxon>
        <taxon>Vertebrata</taxon>
        <taxon>Euteleostomi</taxon>
        <taxon>Mammalia</taxon>
        <taxon>Eutheria</taxon>
        <taxon>Laurasiatheria</taxon>
        <taxon>Carnivora</taxon>
        <taxon>Caniformia</taxon>
        <taxon>Musteloidea</taxon>
        <taxon>Mustelidae</taxon>
        <taxon>Guloninae</taxon>
        <taxon>Gulo</taxon>
    </lineage>
</organism>
<dbReference type="GO" id="GO:0003735">
    <property type="term" value="F:structural constituent of ribosome"/>
    <property type="evidence" value="ECO:0007669"/>
    <property type="project" value="InterPro"/>
</dbReference>
<keyword evidence="3" id="KW-0687">Ribonucleoprotein</keyword>
<dbReference type="GO" id="GO:0022625">
    <property type="term" value="C:cytosolic large ribosomal subunit"/>
    <property type="evidence" value="ECO:0007669"/>
    <property type="project" value="TreeGrafter"/>
</dbReference>
<dbReference type="PANTHER" id="PTHR10956:SF0">
    <property type="entry name" value="60S RIBOSOMAL PROTEIN L31"/>
    <property type="match status" value="1"/>
</dbReference>
<dbReference type="GO" id="GO:0002181">
    <property type="term" value="P:cytoplasmic translation"/>
    <property type="evidence" value="ECO:0007669"/>
    <property type="project" value="TreeGrafter"/>
</dbReference>
<name>A0A9X9Q0V1_GULGU</name>
<dbReference type="Gene3D" id="3.10.440.10">
    <property type="match status" value="1"/>
</dbReference>
<reference evidence="4 5" key="1">
    <citation type="submission" date="2018-10" db="EMBL/GenBank/DDBJ databases">
        <authorList>
            <person name="Ekblom R."/>
            <person name="Jareborg N."/>
        </authorList>
    </citation>
    <scope>NUCLEOTIDE SEQUENCE [LARGE SCALE GENOMIC DNA]</scope>
    <source>
        <tissue evidence="4">Muscle</tissue>
    </source>
</reference>
<gene>
    <name evidence="4" type="ORF">BN2614_LOCUS1</name>
</gene>
<evidence type="ECO:0000256" key="2">
    <source>
        <dbReference type="ARBA" id="ARBA00022980"/>
    </source>
</evidence>
<dbReference type="InterPro" id="IPR000054">
    <property type="entry name" value="Ribosomal_eL31"/>
</dbReference>
<evidence type="ECO:0000313" key="5">
    <source>
        <dbReference type="Proteomes" id="UP000269945"/>
    </source>
</evidence>
<dbReference type="InterPro" id="IPR023621">
    <property type="entry name" value="Ribosomal_eL31_dom_sf"/>
</dbReference>
<dbReference type="SUPFAM" id="SSF54575">
    <property type="entry name" value="Ribosomal protein L31e"/>
    <property type="match status" value="1"/>
</dbReference>